<evidence type="ECO:0000256" key="4">
    <source>
        <dbReference type="ARBA" id="ARBA00022777"/>
    </source>
</evidence>
<keyword evidence="3" id="KW-0547">Nucleotide-binding</keyword>
<sequence>MVDIFDDDNNFYFITNPASNYSILDIIGCQSRPSDKCLHSIMNQFISVLTYLHENSIALRCLRPEYVLIDKHDRIFISDFSYAIYAEPNSTVDDFFGSSPYSPPEMLMHESYNPFMADVWALGVIFYQLIHQTLPWKSTNDIDLAHEMKNYGISKTNEMTVSEFNLISKILEHDYSRRYSLSQISHHFWVNHPDINDDHHVFTLMKSGINSSQPLFKTKMVHSKTNPVIPNNVLSPCDPTSSDKALASATAKLASTGTSSKRKLRAPSPAASIMHQMNGPKSLGSFQKLAKYCRISRKNCESSHANPIVMCSTPLSSLINIDGE</sequence>
<name>A0A1J4JJW4_9EUKA</name>
<dbReference type="OrthoDB" id="4062651at2759"/>
<keyword evidence="1" id="KW-0723">Serine/threonine-protein kinase</keyword>
<evidence type="ECO:0000313" key="8">
    <source>
        <dbReference type="Proteomes" id="UP000179807"/>
    </source>
</evidence>
<dbReference type="VEuPathDB" id="TrichDB:TRFO_36226"/>
<dbReference type="PANTHER" id="PTHR24346:SF82">
    <property type="entry name" value="KP78A-RELATED"/>
    <property type="match status" value="1"/>
</dbReference>
<accession>A0A1J4JJW4</accession>
<dbReference type="InterPro" id="IPR000719">
    <property type="entry name" value="Prot_kinase_dom"/>
</dbReference>
<dbReference type="GO" id="GO:0035556">
    <property type="term" value="P:intracellular signal transduction"/>
    <property type="evidence" value="ECO:0007669"/>
    <property type="project" value="TreeGrafter"/>
</dbReference>
<protein>
    <submittedName>
        <fullName evidence="7">CAMK family protein kinase</fullName>
    </submittedName>
</protein>
<comment type="caution">
    <text evidence="7">The sequence shown here is derived from an EMBL/GenBank/DDBJ whole genome shotgun (WGS) entry which is preliminary data.</text>
</comment>
<evidence type="ECO:0000256" key="2">
    <source>
        <dbReference type="ARBA" id="ARBA00022679"/>
    </source>
</evidence>
<reference evidence="7" key="1">
    <citation type="submission" date="2016-10" db="EMBL/GenBank/DDBJ databases">
        <authorList>
            <person name="Benchimol M."/>
            <person name="Almeida L.G."/>
            <person name="Vasconcelos A.T."/>
            <person name="Perreira-Neves A."/>
            <person name="Rosa I.A."/>
            <person name="Tasca T."/>
            <person name="Bogo M.R."/>
            <person name="de Souza W."/>
        </authorList>
    </citation>
    <scope>NUCLEOTIDE SEQUENCE [LARGE SCALE GENOMIC DNA]</scope>
    <source>
        <strain evidence="7">K</strain>
    </source>
</reference>
<dbReference type="SUPFAM" id="SSF56112">
    <property type="entry name" value="Protein kinase-like (PK-like)"/>
    <property type="match status" value="1"/>
</dbReference>
<dbReference type="RefSeq" id="XP_068350677.1">
    <property type="nucleotide sequence ID" value="XM_068510699.1"/>
</dbReference>
<evidence type="ECO:0000259" key="6">
    <source>
        <dbReference type="PROSITE" id="PS50011"/>
    </source>
</evidence>
<evidence type="ECO:0000313" key="7">
    <source>
        <dbReference type="EMBL" id="OHS97540.1"/>
    </source>
</evidence>
<keyword evidence="4 7" id="KW-0418">Kinase</keyword>
<dbReference type="Gene3D" id="1.10.510.10">
    <property type="entry name" value="Transferase(Phosphotransferase) domain 1"/>
    <property type="match status" value="1"/>
</dbReference>
<dbReference type="InterPro" id="IPR011009">
    <property type="entry name" value="Kinase-like_dom_sf"/>
</dbReference>
<keyword evidence="2" id="KW-0808">Transferase</keyword>
<dbReference type="SMART" id="SM00220">
    <property type="entry name" value="S_TKc"/>
    <property type="match status" value="1"/>
</dbReference>
<dbReference type="Pfam" id="PF00069">
    <property type="entry name" value="Pkinase"/>
    <property type="match status" value="1"/>
</dbReference>
<dbReference type="AlphaFoldDB" id="A0A1J4JJW4"/>
<dbReference type="PROSITE" id="PS50011">
    <property type="entry name" value="PROTEIN_KINASE_DOM"/>
    <property type="match status" value="1"/>
</dbReference>
<gene>
    <name evidence="7" type="ORF">TRFO_36226</name>
</gene>
<dbReference type="GO" id="GO:0004674">
    <property type="term" value="F:protein serine/threonine kinase activity"/>
    <property type="evidence" value="ECO:0007669"/>
    <property type="project" value="UniProtKB-KW"/>
</dbReference>
<evidence type="ECO:0000256" key="3">
    <source>
        <dbReference type="ARBA" id="ARBA00022741"/>
    </source>
</evidence>
<keyword evidence="8" id="KW-1185">Reference proteome</keyword>
<dbReference type="Proteomes" id="UP000179807">
    <property type="component" value="Unassembled WGS sequence"/>
</dbReference>
<dbReference type="GO" id="GO:0005524">
    <property type="term" value="F:ATP binding"/>
    <property type="evidence" value="ECO:0007669"/>
    <property type="project" value="UniProtKB-KW"/>
</dbReference>
<dbReference type="EMBL" id="MLAK01001109">
    <property type="protein sequence ID" value="OHS97540.1"/>
    <property type="molecule type" value="Genomic_DNA"/>
</dbReference>
<evidence type="ECO:0000256" key="1">
    <source>
        <dbReference type="ARBA" id="ARBA00022527"/>
    </source>
</evidence>
<dbReference type="PANTHER" id="PTHR24346">
    <property type="entry name" value="MAP/MICROTUBULE AFFINITY-REGULATING KINASE"/>
    <property type="match status" value="1"/>
</dbReference>
<organism evidence="7 8">
    <name type="scientific">Tritrichomonas foetus</name>
    <dbReference type="NCBI Taxonomy" id="1144522"/>
    <lineage>
        <taxon>Eukaryota</taxon>
        <taxon>Metamonada</taxon>
        <taxon>Parabasalia</taxon>
        <taxon>Tritrichomonadida</taxon>
        <taxon>Tritrichomonadidae</taxon>
        <taxon>Tritrichomonas</taxon>
    </lineage>
</organism>
<dbReference type="GO" id="GO:0005737">
    <property type="term" value="C:cytoplasm"/>
    <property type="evidence" value="ECO:0007669"/>
    <property type="project" value="TreeGrafter"/>
</dbReference>
<evidence type="ECO:0000256" key="5">
    <source>
        <dbReference type="ARBA" id="ARBA00022840"/>
    </source>
</evidence>
<proteinExistence type="predicted"/>
<keyword evidence="5" id="KW-0067">ATP-binding</keyword>
<feature type="domain" description="Protein kinase" evidence="6">
    <location>
        <begin position="1"/>
        <end position="190"/>
    </location>
</feature>
<dbReference type="GeneID" id="94845403"/>